<evidence type="ECO:0000256" key="2">
    <source>
        <dbReference type="ARBA" id="ARBA00022638"/>
    </source>
</evidence>
<gene>
    <name evidence="4" type="ORF">GNF76_29185</name>
</gene>
<dbReference type="InterPro" id="IPR031922">
    <property type="entry name" value="Pesticin_C"/>
</dbReference>
<keyword evidence="2" id="KW-0081">Bacteriolytic enzyme</keyword>
<dbReference type="AlphaFoldDB" id="A0A6I3WMH8"/>
<dbReference type="CDD" id="cd16902">
    <property type="entry name" value="pesticin_lyz"/>
    <property type="match status" value="1"/>
</dbReference>
<dbReference type="EMBL" id="WNNK01000064">
    <property type="protein sequence ID" value="MUF08402.1"/>
    <property type="molecule type" value="Genomic_DNA"/>
</dbReference>
<dbReference type="InterPro" id="IPR023347">
    <property type="entry name" value="Lysozyme_dom_sf"/>
</dbReference>
<accession>A0A6I3WMH8</accession>
<evidence type="ECO:0000259" key="3">
    <source>
        <dbReference type="Pfam" id="PF16754"/>
    </source>
</evidence>
<dbReference type="SUPFAM" id="SSF53955">
    <property type="entry name" value="Lysozyme-like"/>
    <property type="match status" value="1"/>
</dbReference>
<organism evidence="4 5">
    <name type="scientific">Pseudomonas spelaei</name>
    <dbReference type="NCBI Taxonomy" id="1055469"/>
    <lineage>
        <taxon>Bacteria</taxon>
        <taxon>Pseudomonadati</taxon>
        <taxon>Pseudomonadota</taxon>
        <taxon>Gammaproteobacteria</taxon>
        <taxon>Pseudomonadales</taxon>
        <taxon>Pseudomonadaceae</taxon>
        <taxon>Pseudomonas</taxon>
    </lineage>
</organism>
<sequence length="178" mass="19332">GQLLKGYVPYDKYGPASASGVTIGIGVDLGSKTRESLTKDGVSSDLVQQLAEYTGFKGKEAANKLAQKPLTITEQQAALLSKVYMDKTSKSIEARYNSVVGEGAFREIPIYTRTAIISLAYQSGDNLAANSPKFWSAITQKKWAAAVNELNHYGKSSSRRRVSEGKLISLDLEFGFLK</sequence>
<dbReference type="Proteomes" id="UP000438196">
    <property type="component" value="Unassembled WGS sequence"/>
</dbReference>
<dbReference type="GO" id="GO:0042742">
    <property type="term" value="P:defense response to bacterium"/>
    <property type="evidence" value="ECO:0007669"/>
    <property type="project" value="UniProtKB-KW"/>
</dbReference>
<proteinExistence type="predicted"/>
<dbReference type="RefSeq" id="WP_246212043.1">
    <property type="nucleotide sequence ID" value="NZ_WNNK01000064.1"/>
</dbReference>
<feature type="domain" description="Pesticin C-terminal" evidence="3">
    <location>
        <begin position="4"/>
        <end position="143"/>
    </location>
</feature>
<dbReference type="Pfam" id="PF16754">
    <property type="entry name" value="Pesticin"/>
    <property type="match status" value="1"/>
</dbReference>
<keyword evidence="1" id="KW-0929">Antimicrobial</keyword>
<comment type="caution">
    <text evidence="4">The sequence shown here is derived from an EMBL/GenBank/DDBJ whole genome shotgun (WGS) entry which is preliminary data.</text>
</comment>
<name>A0A6I3WMH8_9PSED</name>
<dbReference type="GO" id="GO:0031640">
    <property type="term" value="P:killing of cells of another organism"/>
    <property type="evidence" value="ECO:0007669"/>
    <property type="project" value="UniProtKB-KW"/>
</dbReference>
<keyword evidence="5" id="KW-1185">Reference proteome</keyword>
<reference evidence="4 5" key="1">
    <citation type="submission" date="2019-11" db="EMBL/GenBank/DDBJ databases">
        <title>Pseudomonas karstica sp. nov. and Pseudomonas spelaei sp. nov. from karst caves.</title>
        <authorList>
            <person name="Zeman M."/>
        </authorList>
    </citation>
    <scope>NUCLEOTIDE SEQUENCE [LARGE SCALE GENOMIC DNA]</scope>
    <source>
        <strain evidence="4 5">CCM 7893</strain>
    </source>
</reference>
<dbReference type="GO" id="GO:0003796">
    <property type="term" value="F:lysozyme activity"/>
    <property type="evidence" value="ECO:0007669"/>
    <property type="project" value="InterPro"/>
</dbReference>
<feature type="non-terminal residue" evidence="4">
    <location>
        <position position="1"/>
    </location>
</feature>
<evidence type="ECO:0000313" key="4">
    <source>
        <dbReference type="EMBL" id="MUF08402.1"/>
    </source>
</evidence>
<dbReference type="InterPro" id="IPR023346">
    <property type="entry name" value="Lysozyme-like_dom_sf"/>
</dbReference>
<protein>
    <recommendedName>
        <fullName evidence="3">Pesticin C-terminal domain-containing protein</fullName>
    </recommendedName>
</protein>
<dbReference type="Gene3D" id="1.10.530.40">
    <property type="match status" value="1"/>
</dbReference>
<evidence type="ECO:0000256" key="1">
    <source>
        <dbReference type="ARBA" id="ARBA00022529"/>
    </source>
</evidence>
<evidence type="ECO:0000313" key="5">
    <source>
        <dbReference type="Proteomes" id="UP000438196"/>
    </source>
</evidence>